<evidence type="ECO:0000313" key="2">
    <source>
        <dbReference type="EMBL" id="RHM10045.1"/>
    </source>
</evidence>
<dbReference type="GO" id="GO:0006203">
    <property type="term" value="P:dGTP catabolic process"/>
    <property type="evidence" value="ECO:0007669"/>
    <property type="project" value="TreeGrafter"/>
</dbReference>
<dbReference type="EMBL" id="QRPK01000031">
    <property type="protein sequence ID" value="RHM10045.1"/>
    <property type="molecule type" value="Genomic_DNA"/>
</dbReference>
<dbReference type="InterPro" id="IPR050135">
    <property type="entry name" value="dGTPase-like"/>
</dbReference>
<dbReference type="Proteomes" id="UP000284868">
    <property type="component" value="Unassembled WGS sequence"/>
</dbReference>
<dbReference type="Pfam" id="PF01966">
    <property type="entry name" value="HD"/>
    <property type="match status" value="1"/>
</dbReference>
<dbReference type="Gene3D" id="1.10.3210.10">
    <property type="entry name" value="Hypothetical protein af1432"/>
    <property type="match status" value="1"/>
</dbReference>
<dbReference type="InterPro" id="IPR006674">
    <property type="entry name" value="HD_domain"/>
</dbReference>
<dbReference type="CDD" id="cd00077">
    <property type="entry name" value="HDc"/>
    <property type="match status" value="1"/>
</dbReference>
<evidence type="ECO:0000259" key="1">
    <source>
        <dbReference type="PROSITE" id="PS51831"/>
    </source>
</evidence>
<dbReference type="GO" id="GO:0008832">
    <property type="term" value="F:dGTPase activity"/>
    <property type="evidence" value="ECO:0007669"/>
    <property type="project" value="TreeGrafter"/>
</dbReference>
<reference evidence="2 3" key="1">
    <citation type="submission" date="2018-08" db="EMBL/GenBank/DDBJ databases">
        <title>A genome reference for cultivated species of the human gut microbiota.</title>
        <authorList>
            <person name="Zou Y."/>
            <person name="Xue W."/>
            <person name="Luo G."/>
        </authorList>
    </citation>
    <scope>NUCLEOTIDE SEQUENCE [LARGE SCALE GENOMIC DNA]</scope>
    <source>
        <strain evidence="2 3">AF35-6BH</strain>
    </source>
</reference>
<dbReference type="InterPro" id="IPR045509">
    <property type="entry name" value="HD_assoc_2"/>
</dbReference>
<organism evidence="2 3">
    <name type="scientific">Amedibacillus dolichus</name>
    <dbReference type="NCBI Taxonomy" id="31971"/>
    <lineage>
        <taxon>Bacteria</taxon>
        <taxon>Bacillati</taxon>
        <taxon>Bacillota</taxon>
        <taxon>Erysipelotrichia</taxon>
        <taxon>Erysipelotrichales</taxon>
        <taxon>Erysipelotrichaceae</taxon>
        <taxon>Amedibacillus</taxon>
    </lineage>
</organism>
<dbReference type="PANTHER" id="PTHR11373">
    <property type="entry name" value="DEOXYNUCLEOSIDE TRIPHOSPHATE TRIPHOSPHOHYDROLASE"/>
    <property type="match status" value="1"/>
</dbReference>
<dbReference type="OrthoDB" id="9803619at2"/>
<dbReference type="Pfam" id="PF19276">
    <property type="entry name" value="HD_assoc_2"/>
    <property type="match status" value="1"/>
</dbReference>
<dbReference type="InterPro" id="IPR003607">
    <property type="entry name" value="HD/PDEase_dom"/>
</dbReference>
<dbReference type="PANTHER" id="PTHR11373:SF4">
    <property type="entry name" value="DEOXYNUCLEOSIDE TRIPHOSPHATE TRIPHOSPHOHYDROLASE SAMHD1"/>
    <property type="match status" value="1"/>
</dbReference>
<dbReference type="SMART" id="SM00471">
    <property type="entry name" value="HDc"/>
    <property type="match status" value="1"/>
</dbReference>
<protein>
    <submittedName>
        <fullName evidence="2">HD domain-containing protein</fullName>
    </submittedName>
</protein>
<evidence type="ECO:0000313" key="3">
    <source>
        <dbReference type="Proteomes" id="UP000284868"/>
    </source>
</evidence>
<keyword evidence="3" id="KW-1185">Reference proteome</keyword>
<name>A0A415PBE6_9FIRM</name>
<dbReference type="PROSITE" id="PS51831">
    <property type="entry name" value="HD"/>
    <property type="match status" value="1"/>
</dbReference>
<proteinExistence type="predicted"/>
<accession>A0A415PBE6</accession>
<gene>
    <name evidence="2" type="ORF">DWZ83_06660</name>
</gene>
<dbReference type="AlphaFoldDB" id="A0A415PBE6"/>
<dbReference type="RefSeq" id="WP_022419931.1">
    <property type="nucleotide sequence ID" value="NZ_CAUWIX010000013.1"/>
</dbReference>
<comment type="caution">
    <text evidence="2">The sequence shown here is derived from an EMBL/GenBank/DDBJ whole genome shotgun (WGS) entry which is preliminary data.</text>
</comment>
<dbReference type="SUPFAM" id="SSF109604">
    <property type="entry name" value="HD-domain/PDEase-like"/>
    <property type="match status" value="1"/>
</dbReference>
<sequence>MFKKTDETKVMRDPIHGYIHVDKQIVWDCINAKEMQRLRRIHQLGGDFQVYHTAEHSRFSHSLGVYEIVRRMVYEIDSLRMALSEYEKVCVMLAGLLHDIGHGPFSHAFEDISVFPHEEYTVKILMGDSEIHHLLASCKATLPNDVANIIAHKHERSCLNQIISGQLDADRMDYLLRDAYFTGTSYGKFDLERCLRTIRLQDDTIVVKQSGIHSIEDYIMARYHMYWQVYLHPVARSYEAMLSILFKRLKDVYRTNPKSLDRVGMFHAFLNGQPTIEDLFVMDEAACLYGFTLLQDCEDEILRDLSYRLLNRHLFEYVEYHSEKDIERIQAKVRAMGFDPMYYVYHDSVSQLPYSPYKESEKGVNIWVVDEAGEIIELSQVSEIVAAMTRADLKQDEKIYYPNDQVARAGRKKQ</sequence>
<feature type="domain" description="HD" evidence="1">
    <location>
        <begin position="58"/>
        <end position="175"/>
    </location>
</feature>